<dbReference type="PANTHER" id="PTHR43124:SF3">
    <property type="entry name" value="CHLORAMPHENICOL EFFLUX PUMP RV0191"/>
    <property type="match status" value="1"/>
</dbReference>
<dbReference type="OrthoDB" id="2957247at2"/>
<dbReference type="Proteomes" id="UP000252100">
    <property type="component" value="Chromosome"/>
</dbReference>
<protein>
    <submittedName>
        <fullName evidence="9">MFS transporter</fullName>
    </submittedName>
</protein>
<name>A0A345BXK8_9BACI</name>
<dbReference type="InterPro" id="IPR050189">
    <property type="entry name" value="MFS_Efflux_Transporters"/>
</dbReference>
<accession>A0A345BXK8</accession>
<evidence type="ECO:0000313" key="10">
    <source>
        <dbReference type="Proteomes" id="UP000252100"/>
    </source>
</evidence>
<evidence type="ECO:0000256" key="2">
    <source>
        <dbReference type="ARBA" id="ARBA00022448"/>
    </source>
</evidence>
<organism evidence="9 10">
    <name type="scientific">Salicibibacter kimchii</name>
    <dbReference type="NCBI Taxonomy" id="2099786"/>
    <lineage>
        <taxon>Bacteria</taxon>
        <taxon>Bacillati</taxon>
        <taxon>Bacillota</taxon>
        <taxon>Bacilli</taxon>
        <taxon>Bacillales</taxon>
        <taxon>Bacillaceae</taxon>
        <taxon>Salicibibacter</taxon>
    </lineage>
</organism>
<feature type="transmembrane region" description="Helical" evidence="7">
    <location>
        <begin position="201"/>
        <end position="222"/>
    </location>
</feature>
<dbReference type="EMBL" id="CP031092">
    <property type="protein sequence ID" value="AXF55689.1"/>
    <property type="molecule type" value="Genomic_DNA"/>
</dbReference>
<reference evidence="9 10" key="1">
    <citation type="journal article" date="2018" name="J. Microbiol.">
        <title>Salicibibacter kimchii gen. nov., sp. nov., a moderately halophilic and alkalitolerant bacterium in the family Bacillaceae, isolated from kimchi.</title>
        <authorList>
            <person name="Jang J.Y."/>
            <person name="Oh Y.J."/>
            <person name="Lim S.K."/>
            <person name="Park H.K."/>
            <person name="Lee C."/>
            <person name="Kim J.Y."/>
            <person name="Lee M.A."/>
            <person name="Choi H.J."/>
        </authorList>
    </citation>
    <scope>NUCLEOTIDE SEQUENCE [LARGE SCALE GENOMIC DNA]</scope>
    <source>
        <strain evidence="9 10">NKC1-1</strain>
    </source>
</reference>
<feature type="transmembrane region" description="Helical" evidence="7">
    <location>
        <begin position="73"/>
        <end position="91"/>
    </location>
</feature>
<dbReference type="InterPro" id="IPR011701">
    <property type="entry name" value="MFS"/>
</dbReference>
<keyword evidence="6 7" id="KW-0472">Membrane</keyword>
<feature type="transmembrane region" description="Helical" evidence="7">
    <location>
        <begin position="135"/>
        <end position="156"/>
    </location>
</feature>
<keyword evidence="5 7" id="KW-1133">Transmembrane helix</keyword>
<keyword evidence="10" id="KW-1185">Reference proteome</keyword>
<feature type="transmembrane region" description="Helical" evidence="7">
    <location>
        <begin position="293"/>
        <end position="317"/>
    </location>
</feature>
<feature type="transmembrane region" description="Helical" evidence="7">
    <location>
        <begin position="45"/>
        <end position="66"/>
    </location>
</feature>
<evidence type="ECO:0000256" key="7">
    <source>
        <dbReference type="SAM" id="Phobius"/>
    </source>
</evidence>
<evidence type="ECO:0000256" key="5">
    <source>
        <dbReference type="ARBA" id="ARBA00022989"/>
    </source>
</evidence>
<feature type="transmembrane region" description="Helical" evidence="7">
    <location>
        <begin position="352"/>
        <end position="372"/>
    </location>
</feature>
<comment type="subcellular location">
    <subcellularLocation>
        <location evidence="1">Cell membrane</location>
        <topology evidence="1">Multi-pass membrane protein</topology>
    </subcellularLocation>
</comment>
<evidence type="ECO:0000256" key="3">
    <source>
        <dbReference type="ARBA" id="ARBA00022475"/>
    </source>
</evidence>
<feature type="transmembrane region" description="Helical" evidence="7">
    <location>
        <begin position="324"/>
        <end position="346"/>
    </location>
</feature>
<evidence type="ECO:0000259" key="8">
    <source>
        <dbReference type="PROSITE" id="PS50850"/>
    </source>
</evidence>
<evidence type="ECO:0000256" key="4">
    <source>
        <dbReference type="ARBA" id="ARBA00022692"/>
    </source>
</evidence>
<keyword evidence="2" id="KW-0813">Transport</keyword>
<dbReference type="Pfam" id="PF07690">
    <property type="entry name" value="MFS_1"/>
    <property type="match status" value="1"/>
</dbReference>
<evidence type="ECO:0000256" key="6">
    <source>
        <dbReference type="ARBA" id="ARBA00023136"/>
    </source>
</evidence>
<evidence type="ECO:0000256" key="1">
    <source>
        <dbReference type="ARBA" id="ARBA00004651"/>
    </source>
</evidence>
<keyword evidence="4 7" id="KW-0812">Transmembrane</keyword>
<dbReference type="InterPro" id="IPR036259">
    <property type="entry name" value="MFS_trans_sf"/>
</dbReference>
<dbReference type="GO" id="GO:0005886">
    <property type="term" value="C:plasma membrane"/>
    <property type="evidence" value="ECO:0007669"/>
    <property type="project" value="UniProtKB-SubCell"/>
</dbReference>
<dbReference type="RefSeq" id="WP_114371794.1">
    <property type="nucleotide sequence ID" value="NZ_CP031092.1"/>
</dbReference>
<dbReference type="PANTHER" id="PTHR43124">
    <property type="entry name" value="PURINE EFFLUX PUMP PBUE"/>
    <property type="match status" value="1"/>
</dbReference>
<dbReference type="PROSITE" id="PS50850">
    <property type="entry name" value="MFS"/>
    <property type="match status" value="1"/>
</dbReference>
<feature type="transmembrane region" description="Helical" evidence="7">
    <location>
        <begin position="268"/>
        <end position="287"/>
    </location>
</feature>
<feature type="transmembrane region" description="Helical" evidence="7">
    <location>
        <begin position="242"/>
        <end position="261"/>
    </location>
</feature>
<evidence type="ECO:0000313" key="9">
    <source>
        <dbReference type="EMBL" id="AXF55689.1"/>
    </source>
</evidence>
<feature type="transmembrane region" description="Helical" evidence="7">
    <location>
        <begin position="162"/>
        <end position="180"/>
    </location>
</feature>
<gene>
    <name evidence="9" type="ORF">DT065_06405</name>
</gene>
<dbReference type="Gene3D" id="1.20.1250.20">
    <property type="entry name" value="MFS general substrate transporter like domains"/>
    <property type="match status" value="2"/>
</dbReference>
<dbReference type="KEGG" id="rue:DT065_06405"/>
<feature type="domain" description="Major facilitator superfamily (MFS) profile" evidence="8">
    <location>
        <begin position="7"/>
        <end position="381"/>
    </location>
</feature>
<feature type="transmembrane region" description="Helical" evidence="7">
    <location>
        <begin position="97"/>
        <end position="123"/>
    </location>
</feature>
<keyword evidence="3" id="KW-1003">Cell membrane</keyword>
<dbReference type="InterPro" id="IPR020846">
    <property type="entry name" value="MFS_dom"/>
</dbReference>
<dbReference type="GO" id="GO:0022857">
    <property type="term" value="F:transmembrane transporter activity"/>
    <property type="evidence" value="ECO:0007669"/>
    <property type="project" value="InterPro"/>
</dbReference>
<dbReference type="AlphaFoldDB" id="A0A345BXK8"/>
<proteinExistence type="predicted"/>
<sequence length="384" mass="41354">MKFSRLVLPGITMIAVSYGFARFSYGLLLPNISQDLEMSSPVSGIISSLFYIAYCFAIVYSTVVLTTDKGPRVMILAAGVSAFIGLLIMGASPNVWVLALGVLFAGGSTGLVSPPYGAAISLWIKEKKQGNANTWINAGTSIGLALSGAGALFLASEWRFTYFIYALIALIALIWNAKVIPKIGARPRVTFERGEFSFRGVEGAVPLIICATTLGISTAAFWTFAIDFLESTNTYSDWQLSLFWIIIGVFGILGGFSGSLIQRFGLPWAYKWGGLIIGMASLLLAWLPEQWAVSYLSAALFGVSYIFITGVLMVWGIRVFITNASLGIGTSFLLLAVGQVIGSIFAGMFIDLGGFTFTFVIYGFIGIVAMIFGPKEIKKYMGNL</sequence>
<dbReference type="SUPFAM" id="SSF103473">
    <property type="entry name" value="MFS general substrate transporter"/>
    <property type="match status" value="1"/>
</dbReference>